<dbReference type="OrthoDB" id="8020326at2"/>
<reference evidence="2 3" key="1">
    <citation type="submission" date="2016-10" db="EMBL/GenBank/DDBJ databases">
        <authorList>
            <person name="de Groot N.N."/>
        </authorList>
    </citation>
    <scope>NUCLEOTIDE SEQUENCE [LARGE SCALE GENOMIC DNA]</scope>
    <source>
        <strain evidence="2 3">NE2</strain>
    </source>
</reference>
<dbReference type="Proteomes" id="UP000198755">
    <property type="component" value="Unassembled WGS sequence"/>
</dbReference>
<feature type="compositionally biased region" description="Basic and acidic residues" evidence="1">
    <location>
        <begin position="67"/>
        <end position="82"/>
    </location>
</feature>
<dbReference type="AlphaFoldDB" id="A0A1I3Z9V9"/>
<feature type="compositionally biased region" description="Basic residues" evidence="1">
    <location>
        <begin position="209"/>
        <end position="219"/>
    </location>
</feature>
<name>A0A1I3Z9V9_9HYPH</name>
<dbReference type="EMBL" id="FOSN01000007">
    <property type="protein sequence ID" value="SFK40802.1"/>
    <property type="molecule type" value="Genomic_DNA"/>
</dbReference>
<feature type="region of interest" description="Disordered" evidence="1">
    <location>
        <begin position="1"/>
        <end position="107"/>
    </location>
</feature>
<dbReference type="RefSeq" id="WP_091681711.1">
    <property type="nucleotide sequence ID" value="NZ_FOSN01000007.1"/>
</dbReference>
<evidence type="ECO:0000313" key="2">
    <source>
        <dbReference type="EMBL" id="SFK40802.1"/>
    </source>
</evidence>
<accession>A0A1I3Z9V9</accession>
<evidence type="ECO:0000313" key="3">
    <source>
        <dbReference type="Proteomes" id="UP000198755"/>
    </source>
</evidence>
<gene>
    <name evidence="2" type="ORF">SAMN05444581_107179</name>
</gene>
<proteinExistence type="predicted"/>
<feature type="region of interest" description="Disordered" evidence="1">
    <location>
        <begin position="125"/>
        <end position="150"/>
    </location>
</feature>
<keyword evidence="3" id="KW-1185">Reference proteome</keyword>
<evidence type="ECO:0000256" key="1">
    <source>
        <dbReference type="SAM" id="MobiDB-lite"/>
    </source>
</evidence>
<protein>
    <submittedName>
        <fullName evidence="2">Uncharacterized protein</fullName>
    </submittedName>
</protein>
<feature type="compositionally biased region" description="Low complexity" evidence="1">
    <location>
        <begin position="18"/>
        <end position="29"/>
    </location>
</feature>
<sequence length="219" mass="24007">MKRQPKPFSVEIKRSRRSPGAPAPSQASALELEIDEAAPPQFTQRSAESDLVVPAFLQTPNGSRRLTSKENSDAAAKDRDKVFASLPARQPSDADQSGNRTAPRVLQSLVQPEISDLAIEAKPMRRVSAKKGKSDKPIARKTPATYEPNASVINIANREPTPSRKPASVRVADEASDAKLITIQTAPQLTRPRVFLGRADASTLPPGQRWKRRLHPRAW</sequence>
<organism evidence="2 3">
    <name type="scientific">Methylocapsa palsarum</name>
    <dbReference type="NCBI Taxonomy" id="1612308"/>
    <lineage>
        <taxon>Bacteria</taxon>
        <taxon>Pseudomonadati</taxon>
        <taxon>Pseudomonadota</taxon>
        <taxon>Alphaproteobacteria</taxon>
        <taxon>Hyphomicrobiales</taxon>
        <taxon>Beijerinckiaceae</taxon>
        <taxon>Methylocapsa</taxon>
    </lineage>
</organism>
<feature type="region of interest" description="Disordered" evidence="1">
    <location>
        <begin position="200"/>
        <end position="219"/>
    </location>
</feature>